<keyword evidence="5 10" id="KW-0479">Metal-binding</keyword>
<feature type="binding site" evidence="10">
    <location>
        <position position="269"/>
    </location>
    <ligand>
        <name>Zn(2+)</name>
        <dbReference type="ChEBI" id="CHEBI:29105"/>
        <label>2</label>
        <note>catalytic</note>
    </ligand>
</feature>
<comment type="function">
    <text evidence="9 10">Zinc phosphodiesterase, which displays some tRNA 3'-processing endonuclease activity. Probably involved in tRNA maturation, by removing a 3'-trailer from precursor tRNA.</text>
</comment>
<keyword evidence="3 10" id="KW-0819">tRNA processing</keyword>
<dbReference type="NCBIfam" id="NF000801">
    <property type="entry name" value="PRK00055.1-3"/>
    <property type="match status" value="1"/>
</dbReference>
<comment type="subunit">
    <text evidence="1 10">Homodimer.</text>
</comment>
<comment type="caution">
    <text evidence="11">The sequence shown here is derived from an EMBL/GenBank/DDBJ whole genome shotgun (WGS) entry which is preliminary data.</text>
</comment>
<feature type="binding site" evidence="10">
    <location>
        <position position="63"/>
    </location>
    <ligand>
        <name>Zn(2+)</name>
        <dbReference type="ChEBI" id="CHEBI:29105"/>
        <label>1</label>
        <note>catalytic</note>
    </ligand>
</feature>
<keyword evidence="4 10" id="KW-0540">Nuclease</keyword>
<comment type="similarity">
    <text evidence="10">Belongs to the RNase Z family.</text>
</comment>
<name>A0A1R0Y328_9BACL</name>
<keyword evidence="8 10" id="KW-0862">Zinc</keyword>
<organism evidence="11 12">
    <name type="scientific">Paenibacillus odorifer</name>
    <dbReference type="NCBI Taxonomy" id="189426"/>
    <lineage>
        <taxon>Bacteria</taxon>
        <taxon>Bacillati</taxon>
        <taxon>Bacillota</taxon>
        <taxon>Bacilli</taxon>
        <taxon>Bacillales</taxon>
        <taxon>Paenibacillaceae</taxon>
        <taxon>Paenibacillus</taxon>
    </lineage>
</organism>
<evidence type="ECO:0000256" key="3">
    <source>
        <dbReference type="ARBA" id="ARBA00022694"/>
    </source>
</evidence>
<feature type="active site" description="Proton acceptor" evidence="10">
    <location>
        <position position="67"/>
    </location>
</feature>
<dbReference type="Pfam" id="PF23023">
    <property type="entry name" value="Anti-Pycsar_Apyc1"/>
    <property type="match status" value="1"/>
</dbReference>
<evidence type="ECO:0000313" key="11">
    <source>
        <dbReference type="EMBL" id="OMD41698.1"/>
    </source>
</evidence>
<dbReference type="FunFam" id="3.60.15.10:FF:000002">
    <property type="entry name" value="Ribonuclease Z"/>
    <property type="match status" value="1"/>
</dbReference>
<dbReference type="Proteomes" id="UP000187439">
    <property type="component" value="Unassembled WGS sequence"/>
</dbReference>
<dbReference type="OrthoDB" id="9800940at2"/>
<dbReference type="NCBIfam" id="TIGR02651">
    <property type="entry name" value="RNase_Z"/>
    <property type="match status" value="1"/>
</dbReference>
<dbReference type="PANTHER" id="PTHR46018">
    <property type="entry name" value="ZINC PHOSPHODIESTERASE ELAC PROTEIN 1"/>
    <property type="match status" value="1"/>
</dbReference>
<evidence type="ECO:0000256" key="8">
    <source>
        <dbReference type="ARBA" id="ARBA00022833"/>
    </source>
</evidence>
<dbReference type="HAMAP" id="MF_01818">
    <property type="entry name" value="RNase_Z_BN"/>
    <property type="match status" value="1"/>
</dbReference>
<evidence type="ECO:0000256" key="5">
    <source>
        <dbReference type="ARBA" id="ARBA00022723"/>
    </source>
</evidence>
<keyword evidence="7 10" id="KW-0378">Hydrolase</keyword>
<reference evidence="11 12" key="1">
    <citation type="submission" date="2016-10" db="EMBL/GenBank/DDBJ databases">
        <title>Paenibacillus species isolates.</title>
        <authorList>
            <person name="Beno S.M."/>
        </authorList>
    </citation>
    <scope>NUCLEOTIDE SEQUENCE [LARGE SCALE GENOMIC DNA]</scope>
    <source>
        <strain evidence="11 12">FSL H7-0710</strain>
    </source>
</reference>
<evidence type="ECO:0000256" key="1">
    <source>
        <dbReference type="ARBA" id="ARBA00011738"/>
    </source>
</evidence>
<dbReference type="EMBL" id="MPTC01000006">
    <property type="protein sequence ID" value="OMD41698.1"/>
    <property type="molecule type" value="Genomic_DNA"/>
</dbReference>
<feature type="binding site" evidence="10">
    <location>
        <position position="140"/>
    </location>
    <ligand>
        <name>Zn(2+)</name>
        <dbReference type="ChEBI" id="CHEBI:29105"/>
        <label>1</label>
        <note>catalytic</note>
    </ligand>
</feature>
<dbReference type="PANTHER" id="PTHR46018:SF2">
    <property type="entry name" value="ZINC PHOSPHODIESTERASE ELAC PROTEIN 1"/>
    <property type="match status" value="1"/>
</dbReference>
<feature type="binding site" evidence="10">
    <location>
        <position position="211"/>
    </location>
    <ligand>
        <name>Zn(2+)</name>
        <dbReference type="ChEBI" id="CHEBI:29105"/>
        <label>1</label>
        <note>catalytic</note>
    </ligand>
</feature>
<evidence type="ECO:0000313" key="12">
    <source>
        <dbReference type="Proteomes" id="UP000187439"/>
    </source>
</evidence>
<sequence>MELYFLGTNAGVPTLQRNVTSIALRLLEERRSIWMFDCGEGTQHQVLRSPIRLGKLEKLFITHLHGDHLFGLPGLLSSRGYQGGTSPLTVYGPPGLKAYLDISLAVSQSRIPYKIEIVEHTGGTVFEDDGFKVEAALLEHRIDSYGYRVTEKDSPGSLNTELLKSYGLKPGPIYGKLKKGEDVITDEGIRICAADVVREPKRGRIITILGDTRPCSGALELSLDADLIVHEATFGHDLAEMAYQYHHSTARQAAELAKEANAGQLLLTHFSSRYSSSEELIPLLEEAELVFPETLLAEEFSTYPIYRRQNGQLGK</sequence>
<evidence type="ECO:0000256" key="6">
    <source>
        <dbReference type="ARBA" id="ARBA00022759"/>
    </source>
</evidence>
<dbReference type="GO" id="GO:0042781">
    <property type="term" value="F:3'-tRNA processing endoribonuclease activity"/>
    <property type="evidence" value="ECO:0007669"/>
    <property type="project" value="UniProtKB-UniRule"/>
</dbReference>
<dbReference type="Gene3D" id="3.60.15.10">
    <property type="entry name" value="Ribonuclease Z/Hydroxyacylglutathione hydrolase-like"/>
    <property type="match status" value="1"/>
</dbReference>
<evidence type="ECO:0000256" key="2">
    <source>
        <dbReference type="ARBA" id="ARBA00012477"/>
    </source>
</evidence>
<dbReference type="CDD" id="cd07717">
    <property type="entry name" value="RNaseZ_ZiPD-like_MBL-fold"/>
    <property type="match status" value="1"/>
</dbReference>
<proteinExistence type="inferred from homology"/>
<dbReference type="EC" id="3.1.26.11" evidence="2 10"/>
<feature type="binding site" evidence="10">
    <location>
        <position position="67"/>
    </location>
    <ligand>
        <name>Zn(2+)</name>
        <dbReference type="ChEBI" id="CHEBI:29105"/>
        <label>2</label>
        <note>catalytic</note>
    </ligand>
</feature>
<dbReference type="AlphaFoldDB" id="A0A1R0Y328"/>
<comment type="catalytic activity">
    <reaction evidence="10">
        <text>Endonucleolytic cleavage of RNA, removing extra 3' nucleotides from tRNA precursor, generating 3' termini of tRNAs. A 3'-hydroxy group is left at the tRNA terminus and a 5'-phosphoryl group is left at the trailer molecule.</text>
        <dbReference type="EC" id="3.1.26.11"/>
    </reaction>
</comment>
<feature type="binding site" evidence="10">
    <location>
        <position position="68"/>
    </location>
    <ligand>
        <name>Zn(2+)</name>
        <dbReference type="ChEBI" id="CHEBI:29105"/>
        <label>2</label>
        <note>catalytic</note>
    </ligand>
</feature>
<gene>
    <name evidence="10" type="primary">rnz</name>
    <name evidence="11" type="ORF">BSK52_09650</name>
</gene>
<evidence type="ECO:0000256" key="7">
    <source>
        <dbReference type="ARBA" id="ARBA00022801"/>
    </source>
</evidence>
<feature type="binding site" evidence="10">
    <location>
        <position position="211"/>
    </location>
    <ligand>
        <name>Zn(2+)</name>
        <dbReference type="ChEBI" id="CHEBI:29105"/>
        <label>2</label>
        <note>catalytic</note>
    </ligand>
</feature>
<keyword evidence="6 10" id="KW-0255">Endonuclease</keyword>
<protein>
    <recommendedName>
        <fullName evidence="2 10">Ribonuclease Z</fullName>
        <shortName evidence="10">RNase Z</shortName>
        <ecNumber evidence="2 10">3.1.26.11</ecNumber>
    </recommendedName>
    <alternativeName>
        <fullName evidence="10">tRNA 3 endonuclease</fullName>
    </alternativeName>
    <alternativeName>
        <fullName evidence="10">tRNase Z</fullName>
    </alternativeName>
</protein>
<dbReference type="GO" id="GO:0008270">
    <property type="term" value="F:zinc ion binding"/>
    <property type="evidence" value="ECO:0007669"/>
    <property type="project" value="UniProtKB-UniRule"/>
</dbReference>
<dbReference type="RefSeq" id="WP_042128323.1">
    <property type="nucleotide sequence ID" value="NZ_MPTC01000006.1"/>
</dbReference>
<dbReference type="InterPro" id="IPR036866">
    <property type="entry name" value="RibonucZ/Hydroxyglut_hydro"/>
</dbReference>
<evidence type="ECO:0000256" key="9">
    <source>
        <dbReference type="ARBA" id="ARBA00057812"/>
    </source>
</evidence>
<comment type="cofactor">
    <cofactor evidence="10">
        <name>Zn(2+)</name>
        <dbReference type="ChEBI" id="CHEBI:29105"/>
    </cofactor>
    <text evidence="10">Binds 2 Zn(2+) ions.</text>
</comment>
<evidence type="ECO:0000256" key="4">
    <source>
        <dbReference type="ARBA" id="ARBA00022722"/>
    </source>
</evidence>
<dbReference type="GO" id="GO:0042802">
    <property type="term" value="F:identical protein binding"/>
    <property type="evidence" value="ECO:0007669"/>
    <property type="project" value="UniProtKB-ARBA"/>
</dbReference>
<accession>A0A1R0Y328</accession>
<feature type="binding site" evidence="10">
    <location>
        <position position="65"/>
    </location>
    <ligand>
        <name>Zn(2+)</name>
        <dbReference type="ChEBI" id="CHEBI:29105"/>
        <label>1</label>
        <note>catalytic</note>
    </ligand>
</feature>
<dbReference type="InterPro" id="IPR013471">
    <property type="entry name" value="RNase_Z/BN"/>
</dbReference>
<dbReference type="SUPFAM" id="SSF56281">
    <property type="entry name" value="Metallo-hydrolase/oxidoreductase"/>
    <property type="match status" value="1"/>
</dbReference>
<evidence type="ECO:0000256" key="10">
    <source>
        <dbReference type="HAMAP-Rule" id="MF_01818"/>
    </source>
</evidence>